<gene>
    <name evidence="1" type="ORF">F0P94_14350</name>
</gene>
<keyword evidence="2" id="KW-1185">Reference proteome</keyword>
<evidence type="ECO:0000313" key="2">
    <source>
        <dbReference type="Proteomes" id="UP000326570"/>
    </source>
</evidence>
<accession>A0A5N1IVP8</accession>
<comment type="caution">
    <text evidence="1">The sequence shown here is derived from an EMBL/GenBank/DDBJ whole genome shotgun (WGS) entry which is preliminary data.</text>
</comment>
<reference evidence="1 2" key="1">
    <citation type="submission" date="2019-09" db="EMBL/GenBank/DDBJ databases">
        <title>Genome sequence of Adhaeribacter sp. M2.</title>
        <authorList>
            <person name="Srinivasan S."/>
        </authorList>
    </citation>
    <scope>NUCLEOTIDE SEQUENCE [LARGE SCALE GENOMIC DNA]</scope>
    <source>
        <strain evidence="1 2">M2</strain>
    </source>
</reference>
<dbReference type="AlphaFoldDB" id="A0A5N1IVP8"/>
<protein>
    <recommendedName>
        <fullName evidence="3">PorT family protein</fullName>
    </recommendedName>
</protein>
<evidence type="ECO:0008006" key="3">
    <source>
        <dbReference type="Google" id="ProtNLM"/>
    </source>
</evidence>
<evidence type="ECO:0000313" key="1">
    <source>
        <dbReference type="EMBL" id="KAA9332019.1"/>
    </source>
</evidence>
<organism evidence="1 2">
    <name type="scientific">Adhaeribacter soli</name>
    <dbReference type="NCBI Taxonomy" id="2607655"/>
    <lineage>
        <taxon>Bacteria</taxon>
        <taxon>Pseudomonadati</taxon>
        <taxon>Bacteroidota</taxon>
        <taxon>Cytophagia</taxon>
        <taxon>Cytophagales</taxon>
        <taxon>Hymenobacteraceae</taxon>
        <taxon>Adhaeribacter</taxon>
    </lineage>
</organism>
<proteinExistence type="predicted"/>
<dbReference type="RefSeq" id="WP_150904629.1">
    <property type="nucleotide sequence ID" value="NZ_VTWT01000007.1"/>
</dbReference>
<name>A0A5N1IVP8_9BACT</name>
<sequence length="239" mass="27135">MFFLAFAPTGFAQTEAPRKEFTYGLNFNTNGGIIGGISLRSSKTIQDRWQQFWGLEIVEVKHPKENKYLGQGGDIFVLGKTNYMYVFRPEYGREYMFFKKAQESGVEVNAVIGVGPSVALLVPYYIDYDVNEVGRSGNPAQQRDIQRVRYDPVLEHNKPDFIIGSAGFLTGINETEVNIGAHLRTAVSFEYGRYQENITGIETGFLFEAYPKKIILLPQAQNNSVFTSVYLTIYYGRRK</sequence>
<dbReference type="EMBL" id="VTWT01000007">
    <property type="protein sequence ID" value="KAA9332019.1"/>
    <property type="molecule type" value="Genomic_DNA"/>
</dbReference>
<dbReference type="Proteomes" id="UP000326570">
    <property type="component" value="Unassembled WGS sequence"/>
</dbReference>